<evidence type="ECO:0000313" key="2">
    <source>
        <dbReference type="Proteomes" id="UP001283361"/>
    </source>
</evidence>
<dbReference type="AlphaFoldDB" id="A0AAE0YHE5"/>
<dbReference type="EMBL" id="JAWDGP010006206">
    <property type="protein sequence ID" value="KAK3745621.1"/>
    <property type="molecule type" value="Genomic_DNA"/>
</dbReference>
<organism evidence="1 2">
    <name type="scientific">Elysia crispata</name>
    <name type="common">lettuce slug</name>
    <dbReference type="NCBI Taxonomy" id="231223"/>
    <lineage>
        <taxon>Eukaryota</taxon>
        <taxon>Metazoa</taxon>
        <taxon>Spiralia</taxon>
        <taxon>Lophotrochozoa</taxon>
        <taxon>Mollusca</taxon>
        <taxon>Gastropoda</taxon>
        <taxon>Heterobranchia</taxon>
        <taxon>Euthyneura</taxon>
        <taxon>Panpulmonata</taxon>
        <taxon>Sacoglossa</taxon>
        <taxon>Placobranchoidea</taxon>
        <taxon>Plakobranchidae</taxon>
        <taxon>Elysia</taxon>
    </lineage>
</organism>
<protein>
    <submittedName>
        <fullName evidence="1">Uncharacterized protein</fullName>
    </submittedName>
</protein>
<name>A0AAE0YHE5_9GAST</name>
<reference evidence="1" key="1">
    <citation type="journal article" date="2023" name="G3 (Bethesda)">
        <title>A reference genome for the long-term kleptoplast-retaining sea slug Elysia crispata morphotype clarki.</title>
        <authorList>
            <person name="Eastman K.E."/>
            <person name="Pendleton A.L."/>
            <person name="Shaikh M.A."/>
            <person name="Suttiyut T."/>
            <person name="Ogas R."/>
            <person name="Tomko P."/>
            <person name="Gavelis G."/>
            <person name="Widhalm J.R."/>
            <person name="Wisecaver J.H."/>
        </authorList>
    </citation>
    <scope>NUCLEOTIDE SEQUENCE</scope>
    <source>
        <strain evidence="1">ECLA1</strain>
    </source>
</reference>
<dbReference type="Proteomes" id="UP001283361">
    <property type="component" value="Unassembled WGS sequence"/>
</dbReference>
<accession>A0AAE0YHE5</accession>
<sequence length="88" mass="10108">MQLMFVGCMSIVGKKGWLFDALFHWYLGVSARRASYKSADIYITLLMIDCVSRMQILGRFNAAFHRFSQLVSRASLRTQQLQVSLTAR</sequence>
<keyword evidence="2" id="KW-1185">Reference proteome</keyword>
<gene>
    <name evidence="1" type="ORF">RRG08_026834</name>
</gene>
<evidence type="ECO:0000313" key="1">
    <source>
        <dbReference type="EMBL" id="KAK3745621.1"/>
    </source>
</evidence>
<comment type="caution">
    <text evidence="1">The sequence shown here is derived from an EMBL/GenBank/DDBJ whole genome shotgun (WGS) entry which is preliminary data.</text>
</comment>
<proteinExistence type="predicted"/>